<comment type="caution">
    <text evidence="2">The sequence shown here is derived from an EMBL/GenBank/DDBJ whole genome shotgun (WGS) entry which is preliminary data.</text>
</comment>
<accession>A0A3A6UBC4</accession>
<keyword evidence="1" id="KW-0472">Membrane</keyword>
<keyword evidence="1" id="KW-1133">Transmembrane helix</keyword>
<evidence type="ECO:0000256" key="1">
    <source>
        <dbReference type="SAM" id="Phobius"/>
    </source>
</evidence>
<sequence length="117" mass="12834">MHIALKAGLYSAFVLPGSGHLLLKKRYRGYAFIAVTLISLIMLLQSIMAISQQVADKIVSGELPIELGQIMAEIHQGIYGELLVSAGFEFKLLVACWLLSTIDSIREGLKAYQQGLK</sequence>
<name>A0A3A6UBC4_9GAMM</name>
<evidence type="ECO:0000313" key="3">
    <source>
        <dbReference type="Proteomes" id="UP000273022"/>
    </source>
</evidence>
<keyword evidence="1" id="KW-0812">Transmembrane</keyword>
<feature type="transmembrane region" description="Helical" evidence="1">
    <location>
        <begin position="29"/>
        <end position="50"/>
    </location>
</feature>
<dbReference type="EMBL" id="QYYH01000005">
    <property type="protein sequence ID" value="RJY19294.1"/>
    <property type="molecule type" value="Genomic_DNA"/>
</dbReference>
<dbReference type="AlphaFoldDB" id="A0A3A6UBC4"/>
<dbReference type="RefSeq" id="WP_121851889.1">
    <property type="nucleotide sequence ID" value="NZ_CP037952.1"/>
</dbReference>
<organism evidence="2 3">
    <name type="scientific">Parashewanella spongiae</name>
    <dbReference type="NCBI Taxonomy" id="342950"/>
    <lineage>
        <taxon>Bacteria</taxon>
        <taxon>Pseudomonadati</taxon>
        <taxon>Pseudomonadota</taxon>
        <taxon>Gammaproteobacteria</taxon>
        <taxon>Alteromonadales</taxon>
        <taxon>Shewanellaceae</taxon>
        <taxon>Parashewanella</taxon>
    </lineage>
</organism>
<dbReference type="OrthoDB" id="8704084at2"/>
<keyword evidence="3" id="KW-1185">Reference proteome</keyword>
<gene>
    <name evidence="2" type="ORF">D5R81_01485</name>
</gene>
<protein>
    <submittedName>
        <fullName evidence="2">Uncharacterized protein</fullName>
    </submittedName>
</protein>
<evidence type="ECO:0000313" key="2">
    <source>
        <dbReference type="EMBL" id="RJY19294.1"/>
    </source>
</evidence>
<dbReference type="Proteomes" id="UP000273022">
    <property type="component" value="Unassembled WGS sequence"/>
</dbReference>
<reference evidence="2 3" key="1">
    <citation type="submission" date="2018-09" db="EMBL/GenBank/DDBJ databases">
        <title>Phylogeny of the Shewanellaceae, and recommendation for two new genera, Pseudoshewanella and Parashewanella.</title>
        <authorList>
            <person name="Wang G."/>
        </authorList>
    </citation>
    <scope>NUCLEOTIDE SEQUENCE [LARGE SCALE GENOMIC DNA]</scope>
    <source>
        <strain evidence="2 3">KCTC 22492</strain>
    </source>
</reference>
<proteinExistence type="predicted"/>